<dbReference type="Proteomes" id="UP001501251">
    <property type="component" value="Unassembled WGS sequence"/>
</dbReference>
<comment type="caution">
    <text evidence="4">The sequence shown here is derived from an EMBL/GenBank/DDBJ whole genome shotgun (WGS) entry which is preliminary data.</text>
</comment>
<dbReference type="InterPro" id="IPR015854">
    <property type="entry name" value="ABC_transpr_LolD-like"/>
</dbReference>
<name>A0ABP8BDB1_9ACTN</name>
<evidence type="ECO:0000313" key="5">
    <source>
        <dbReference type="Proteomes" id="UP001501251"/>
    </source>
</evidence>
<dbReference type="PROSITE" id="PS50893">
    <property type="entry name" value="ABC_TRANSPORTER_2"/>
    <property type="match status" value="2"/>
</dbReference>
<dbReference type="Gene3D" id="3.40.50.300">
    <property type="entry name" value="P-loop containing nucleotide triphosphate hydrolases"/>
    <property type="match status" value="2"/>
</dbReference>
<feature type="domain" description="ABC transporter" evidence="3">
    <location>
        <begin position="8"/>
        <end position="253"/>
    </location>
</feature>
<dbReference type="PANTHER" id="PTHR24220:SF685">
    <property type="entry name" value="ABC TRANSPORTER RELATED"/>
    <property type="match status" value="1"/>
</dbReference>
<gene>
    <name evidence="4" type="ORF">GCM10022252_62410</name>
</gene>
<keyword evidence="2 4" id="KW-0067">ATP-binding</keyword>
<dbReference type="PROSITE" id="PS00211">
    <property type="entry name" value="ABC_TRANSPORTER_1"/>
    <property type="match status" value="2"/>
</dbReference>
<keyword evidence="5" id="KW-1185">Reference proteome</keyword>
<proteinExistence type="predicted"/>
<dbReference type="RefSeq" id="WP_344921722.1">
    <property type="nucleotide sequence ID" value="NZ_BAABAQ010000013.1"/>
</dbReference>
<dbReference type="InterPro" id="IPR003593">
    <property type="entry name" value="AAA+_ATPase"/>
</dbReference>
<dbReference type="Pfam" id="PF00005">
    <property type="entry name" value="ABC_tran"/>
    <property type="match status" value="2"/>
</dbReference>
<dbReference type="SMART" id="SM00382">
    <property type="entry name" value="AAA"/>
    <property type="match status" value="2"/>
</dbReference>
<protein>
    <submittedName>
        <fullName evidence="4">ATP-binding cassette domain-containing protein</fullName>
    </submittedName>
</protein>
<evidence type="ECO:0000259" key="3">
    <source>
        <dbReference type="PROSITE" id="PS50893"/>
    </source>
</evidence>
<organism evidence="4 5">
    <name type="scientific">Streptosporangium oxazolinicum</name>
    <dbReference type="NCBI Taxonomy" id="909287"/>
    <lineage>
        <taxon>Bacteria</taxon>
        <taxon>Bacillati</taxon>
        <taxon>Actinomycetota</taxon>
        <taxon>Actinomycetes</taxon>
        <taxon>Streptosporangiales</taxon>
        <taxon>Streptosporangiaceae</taxon>
        <taxon>Streptosporangium</taxon>
    </lineage>
</organism>
<dbReference type="GO" id="GO:0005524">
    <property type="term" value="F:ATP binding"/>
    <property type="evidence" value="ECO:0007669"/>
    <property type="project" value="UniProtKB-KW"/>
</dbReference>
<reference evidence="5" key="1">
    <citation type="journal article" date="2019" name="Int. J. Syst. Evol. Microbiol.">
        <title>The Global Catalogue of Microorganisms (GCM) 10K type strain sequencing project: providing services to taxonomists for standard genome sequencing and annotation.</title>
        <authorList>
            <consortium name="The Broad Institute Genomics Platform"/>
            <consortium name="The Broad Institute Genome Sequencing Center for Infectious Disease"/>
            <person name="Wu L."/>
            <person name="Ma J."/>
        </authorList>
    </citation>
    <scope>NUCLEOTIDE SEQUENCE [LARGE SCALE GENOMIC DNA]</scope>
    <source>
        <strain evidence="5">JCM 17388</strain>
    </source>
</reference>
<dbReference type="SUPFAM" id="SSF52540">
    <property type="entry name" value="P-loop containing nucleoside triphosphate hydrolases"/>
    <property type="match status" value="2"/>
</dbReference>
<sequence>MNATEELLRVTGLTLGPVGGGPPVLREATLALGSGRVLGVVGRSGSGKSSLALSLLGHVRPGLERRSGTVEVAGLDPFDRAAARRLRGRVVAYLGQDPAACLNPALRIGTQVAEAVRLRSSGRSDVAGQVRSLLESVRLPADRAFLRRRPHQVSGGQAQRVALAAALAGGPRLLVLDEPTGSLDTVLAHQMRELLTALMRDGDRAAVLVSHDPDWVAALADEVIRLRDGRVIASGSPRAVLPKAHATAPAGRGDGGVARTADAGSRGELRVCDLSAAHGRGVVLHGVSLTVPAGTCMAVVGPSGSGKTTLARCLVGLHRVVRGTAGWRDGSGGPPGGSGRARAVQLVAQDSRGALNPRESVRTALTRPLTGLRGMSADEAAVEARRILGLVGLAPVMLSRRPGELSGGERQRVNLARALAGAPRVLVCDEITSALDPEIGAGVLESLTALRRSLGLTVLLVTHDLTEVARYADQVVVLDGGRVVESGPAGRVLTWPRHPVTRELVGRSPTGPARDPV</sequence>
<evidence type="ECO:0000256" key="2">
    <source>
        <dbReference type="ARBA" id="ARBA00022840"/>
    </source>
</evidence>
<dbReference type="EMBL" id="BAABAQ010000013">
    <property type="protein sequence ID" value="GAA4203972.1"/>
    <property type="molecule type" value="Genomic_DNA"/>
</dbReference>
<dbReference type="PANTHER" id="PTHR24220">
    <property type="entry name" value="IMPORT ATP-BINDING PROTEIN"/>
    <property type="match status" value="1"/>
</dbReference>
<feature type="domain" description="ABC transporter" evidence="3">
    <location>
        <begin position="269"/>
        <end position="505"/>
    </location>
</feature>
<dbReference type="CDD" id="cd03257">
    <property type="entry name" value="ABC_NikE_OppD_transporters"/>
    <property type="match status" value="1"/>
</dbReference>
<evidence type="ECO:0000256" key="1">
    <source>
        <dbReference type="ARBA" id="ARBA00022741"/>
    </source>
</evidence>
<evidence type="ECO:0000313" key="4">
    <source>
        <dbReference type="EMBL" id="GAA4203972.1"/>
    </source>
</evidence>
<accession>A0ABP8BDB1</accession>
<dbReference type="InterPro" id="IPR003439">
    <property type="entry name" value="ABC_transporter-like_ATP-bd"/>
</dbReference>
<keyword evidence="1" id="KW-0547">Nucleotide-binding</keyword>
<dbReference type="InterPro" id="IPR017871">
    <property type="entry name" value="ABC_transporter-like_CS"/>
</dbReference>
<dbReference type="InterPro" id="IPR027417">
    <property type="entry name" value="P-loop_NTPase"/>
</dbReference>